<keyword evidence="5 8" id="KW-0812">Transmembrane</keyword>
<dbReference type="EMBL" id="MHQI01000026">
    <property type="protein sequence ID" value="OHA00126.1"/>
    <property type="molecule type" value="Genomic_DNA"/>
</dbReference>
<evidence type="ECO:0000313" key="9">
    <source>
        <dbReference type="EMBL" id="OHA00126.1"/>
    </source>
</evidence>
<feature type="transmembrane region" description="Helical" evidence="8">
    <location>
        <begin position="12"/>
        <end position="34"/>
    </location>
</feature>
<comment type="similarity">
    <text evidence="2">Belongs to the autoinducer-2 exporter (AI-2E) (TC 2.A.86) family.</text>
</comment>
<dbReference type="InterPro" id="IPR002549">
    <property type="entry name" value="AI-2E-like"/>
</dbReference>
<name>A0A1G2KL56_9BACT</name>
<evidence type="ECO:0000313" key="10">
    <source>
        <dbReference type="Proteomes" id="UP000179023"/>
    </source>
</evidence>
<evidence type="ECO:0000256" key="3">
    <source>
        <dbReference type="ARBA" id="ARBA00022448"/>
    </source>
</evidence>
<feature type="transmembrane region" description="Helical" evidence="8">
    <location>
        <begin position="213"/>
        <end position="242"/>
    </location>
</feature>
<protein>
    <recommendedName>
        <fullName evidence="11">AI-2E family transporter</fullName>
    </recommendedName>
</protein>
<feature type="transmembrane region" description="Helical" evidence="8">
    <location>
        <begin position="150"/>
        <end position="173"/>
    </location>
</feature>
<keyword evidence="7 8" id="KW-0472">Membrane</keyword>
<evidence type="ECO:0000256" key="8">
    <source>
        <dbReference type="SAM" id="Phobius"/>
    </source>
</evidence>
<feature type="transmembrane region" description="Helical" evidence="8">
    <location>
        <begin position="254"/>
        <end position="282"/>
    </location>
</feature>
<dbReference type="AlphaFoldDB" id="A0A1G2KL56"/>
<organism evidence="9 10">
    <name type="scientific">Candidatus Sungbacteria bacterium RIFCSPHIGHO2_02_FULL_47_11</name>
    <dbReference type="NCBI Taxonomy" id="1802270"/>
    <lineage>
        <taxon>Bacteria</taxon>
        <taxon>Candidatus Sungiibacteriota</taxon>
    </lineage>
</organism>
<proteinExistence type="inferred from homology"/>
<dbReference type="GO" id="GO:0055085">
    <property type="term" value="P:transmembrane transport"/>
    <property type="evidence" value="ECO:0007669"/>
    <property type="project" value="TreeGrafter"/>
</dbReference>
<dbReference type="STRING" id="1802270.A3C07_00180"/>
<dbReference type="Pfam" id="PF01594">
    <property type="entry name" value="AI-2E_transport"/>
    <property type="match status" value="1"/>
</dbReference>
<evidence type="ECO:0000256" key="4">
    <source>
        <dbReference type="ARBA" id="ARBA00022475"/>
    </source>
</evidence>
<evidence type="ECO:0008006" key="11">
    <source>
        <dbReference type="Google" id="ProtNLM"/>
    </source>
</evidence>
<sequence>MAIISKDLQLFAISTGTMLRFLAILAGLAFLYYIRDIMASLIFAVVVASSMEPAIVWLRAYRLPRILGVILIYLAIALAVFFSIYLVFPLIFEEFEGLATTYPAIQEQVLSGIERVEILPFSSLLTENIEALIRLPAGFLIQLGGGVANFAGAVFGGVFSFILVIIFSFYLAVQEKGIERFLRLITPLSYEPYVIDLWGRSQRAVGRWIRAQLLLGAIVGVLIFFGLTVLGVRHALTFAILAGIFELIPVAGPIFAAVPAVAVAFLSSPLLGLIVVGLYILVQQFESNVIVPVVMQKAVGLSPLIVVLALLVGARVGGFFGLLLAVPITAIVAEVVNDWDKKKRELIPE</sequence>
<accession>A0A1G2KL56</accession>
<feature type="transmembrane region" description="Helical" evidence="8">
    <location>
        <begin position="318"/>
        <end position="336"/>
    </location>
</feature>
<evidence type="ECO:0000256" key="1">
    <source>
        <dbReference type="ARBA" id="ARBA00004651"/>
    </source>
</evidence>
<dbReference type="PANTHER" id="PTHR21716">
    <property type="entry name" value="TRANSMEMBRANE PROTEIN"/>
    <property type="match status" value="1"/>
</dbReference>
<feature type="transmembrane region" description="Helical" evidence="8">
    <location>
        <begin position="70"/>
        <end position="92"/>
    </location>
</feature>
<comment type="caution">
    <text evidence="9">The sequence shown here is derived from an EMBL/GenBank/DDBJ whole genome shotgun (WGS) entry which is preliminary data.</text>
</comment>
<dbReference type="Proteomes" id="UP000179023">
    <property type="component" value="Unassembled WGS sequence"/>
</dbReference>
<feature type="transmembrane region" description="Helical" evidence="8">
    <location>
        <begin position="40"/>
        <end position="58"/>
    </location>
</feature>
<keyword evidence="3" id="KW-0813">Transport</keyword>
<keyword evidence="6 8" id="KW-1133">Transmembrane helix</keyword>
<evidence type="ECO:0000256" key="7">
    <source>
        <dbReference type="ARBA" id="ARBA00023136"/>
    </source>
</evidence>
<comment type="subcellular location">
    <subcellularLocation>
        <location evidence="1">Cell membrane</location>
        <topology evidence="1">Multi-pass membrane protein</topology>
    </subcellularLocation>
</comment>
<keyword evidence="4" id="KW-1003">Cell membrane</keyword>
<evidence type="ECO:0000256" key="5">
    <source>
        <dbReference type="ARBA" id="ARBA00022692"/>
    </source>
</evidence>
<reference evidence="9 10" key="1">
    <citation type="journal article" date="2016" name="Nat. Commun.">
        <title>Thousands of microbial genomes shed light on interconnected biogeochemical processes in an aquifer system.</title>
        <authorList>
            <person name="Anantharaman K."/>
            <person name="Brown C.T."/>
            <person name="Hug L.A."/>
            <person name="Sharon I."/>
            <person name="Castelle C.J."/>
            <person name="Probst A.J."/>
            <person name="Thomas B.C."/>
            <person name="Singh A."/>
            <person name="Wilkins M.J."/>
            <person name="Karaoz U."/>
            <person name="Brodie E.L."/>
            <person name="Williams K.H."/>
            <person name="Hubbard S.S."/>
            <person name="Banfield J.F."/>
        </authorList>
    </citation>
    <scope>NUCLEOTIDE SEQUENCE [LARGE SCALE GENOMIC DNA]</scope>
</reference>
<evidence type="ECO:0000256" key="6">
    <source>
        <dbReference type="ARBA" id="ARBA00022989"/>
    </source>
</evidence>
<gene>
    <name evidence="9" type="ORF">A3C07_00180</name>
</gene>
<dbReference type="PANTHER" id="PTHR21716:SF53">
    <property type="entry name" value="PERMEASE PERM-RELATED"/>
    <property type="match status" value="1"/>
</dbReference>
<feature type="transmembrane region" description="Helical" evidence="8">
    <location>
        <begin position="289"/>
        <end position="312"/>
    </location>
</feature>
<dbReference type="GO" id="GO:0005886">
    <property type="term" value="C:plasma membrane"/>
    <property type="evidence" value="ECO:0007669"/>
    <property type="project" value="UniProtKB-SubCell"/>
</dbReference>
<evidence type="ECO:0000256" key="2">
    <source>
        <dbReference type="ARBA" id="ARBA00009773"/>
    </source>
</evidence>